<dbReference type="EMBL" id="CM037618">
    <property type="protein sequence ID" value="KAH7999646.1"/>
    <property type="molecule type" value="Genomic_DNA"/>
</dbReference>
<evidence type="ECO:0000313" key="1">
    <source>
        <dbReference type="EMBL" id="KAH7999646.1"/>
    </source>
</evidence>
<protein>
    <submittedName>
        <fullName evidence="1">Uncharacterized protein</fullName>
    </submittedName>
</protein>
<sequence>MVKSQNLPLQLFSFLNLLGFLAIAPAAYIQMLLHLKSGQSYTTTNAYNDNHAYTVLQYTQLPLLRVLVMILRCVLEDGASLFTESLTGYLGVLNQEHSVFKEVS</sequence>
<organism evidence="1 2">
    <name type="scientific">Sphaerodactylus townsendi</name>
    <dbReference type="NCBI Taxonomy" id="933632"/>
    <lineage>
        <taxon>Eukaryota</taxon>
        <taxon>Metazoa</taxon>
        <taxon>Chordata</taxon>
        <taxon>Craniata</taxon>
        <taxon>Vertebrata</taxon>
        <taxon>Euteleostomi</taxon>
        <taxon>Lepidosauria</taxon>
        <taxon>Squamata</taxon>
        <taxon>Bifurcata</taxon>
        <taxon>Gekkota</taxon>
        <taxon>Sphaerodactylidae</taxon>
        <taxon>Sphaerodactylus</taxon>
    </lineage>
</organism>
<proteinExistence type="predicted"/>
<name>A0ACB8F324_9SAUR</name>
<evidence type="ECO:0000313" key="2">
    <source>
        <dbReference type="Proteomes" id="UP000827872"/>
    </source>
</evidence>
<dbReference type="Proteomes" id="UP000827872">
    <property type="component" value="Linkage Group LG05"/>
</dbReference>
<reference evidence="1" key="1">
    <citation type="submission" date="2021-08" db="EMBL/GenBank/DDBJ databases">
        <title>The first chromosome-level gecko genome reveals the dynamic sex chromosomes of Neotropical dwarf geckos (Sphaerodactylidae: Sphaerodactylus).</title>
        <authorList>
            <person name="Pinto B.J."/>
            <person name="Keating S.E."/>
            <person name="Gamble T."/>
        </authorList>
    </citation>
    <scope>NUCLEOTIDE SEQUENCE</scope>
    <source>
        <strain evidence="1">TG3544</strain>
    </source>
</reference>
<gene>
    <name evidence="1" type="ORF">K3G42_016244</name>
</gene>
<accession>A0ACB8F324</accession>
<keyword evidence="2" id="KW-1185">Reference proteome</keyword>
<comment type="caution">
    <text evidence="1">The sequence shown here is derived from an EMBL/GenBank/DDBJ whole genome shotgun (WGS) entry which is preliminary data.</text>
</comment>